<dbReference type="Proteomes" id="UP001183629">
    <property type="component" value="Unassembled WGS sequence"/>
</dbReference>
<dbReference type="PANTHER" id="PTHR32308">
    <property type="entry name" value="LYASE BETA SUBUNIT, PUTATIVE (AFU_ORTHOLOGUE AFUA_4G13030)-RELATED"/>
    <property type="match status" value="1"/>
</dbReference>
<dbReference type="AlphaFoldDB" id="A0AAE3ZVF5"/>
<dbReference type="Gene3D" id="3.20.20.60">
    <property type="entry name" value="Phosphoenolpyruvate-binding domains"/>
    <property type="match status" value="1"/>
</dbReference>
<evidence type="ECO:0000256" key="2">
    <source>
        <dbReference type="ARBA" id="ARBA00022723"/>
    </source>
</evidence>
<dbReference type="Pfam" id="PF22484">
    <property type="entry name" value="DUF6986"/>
    <property type="match status" value="1"/>
</dbReference>
<comment type="caution">
    <text evidence="4">The sequence shown here is derived from an EMBL/GenBank/DDBJ whole genome shotgun (WGS) entry which is preliminary data.</text>
</comment>
<keyword evidence="3" id="KW-0460">Magnesium</keyword>
<dbReference type="InterPro" id="IPR040442">
    <property type="entry name" value="Pyrv_kinase-like_dom_sf"/>
</dbReference>
<dbReference type="InterPro" id="IPR015813">
    <property type="entry name" value="Pyrv/PenolPyrv_kinase-like_dom"/>
</dbReference>
<dbReference type="InterPro" id="IPR054255">
    <property type="entry name" value="DUF6986"/>
</dbReference>
<gene>
    <name evidence="4" type="ORF">J2S44_005861</name>
</gene>
<dbReference type="SUPFAM" id="SSF51621">
    <property type="entry name" value="Phosphoenolpyruvate/pyruvate domain"/>
    <property type="match status" value="1"/>
</dbReference>
<dbReference type="RefSeq" id="WP_310420472.1">
    <property type="nucleotide sequence ID" value="NZ_JAVDYC010000001.1"/>
</dbReference>
<evidence type="ECO:0000313" key="5">
    <source>
        <dbReference type="Proteomes" id="UP001183629"/>
    </source>
</evidence>
<evidence type="ECO:0000313" key="4">
    <source>
        <dbReference type="EMBL" id="MDR7325611.1"/>
    </source>
</evidence>
<keyword evidence="4" id="KW-0456">Lyase</keyword>
<sequence>MRLDPEIHAELDARLAAVDMRLSSRYPGDPDSRQPVHTVYVPADRFHQGLVPEWGGAALRSLSSAPALPYPESLHARVTAKLADEPIEDLRIDFEDGYGIRADDEEDAAATSAAKALAGAEVTPPFVGLRVKSMESHTRRRSLRTLDVFLDAWFGGAAELPANLVVTLPKVSDPAQVDAFAAVCGRLDAAYGIALRFEIQIETPAAVLGADGTATVARMITAADGRCTGLHYGTYDYSAACGIGAAYQSMDHPAADHAKAVMQVAAAGTGVRLSDGSTNVLPVGTDDQVAAAWALHARLVRRSLERGFYQGWDLHPAQLPTRYAATYAFFRDGAAAARDRLAAYLDRRDTGILDEPATARALAGFLLRGLRCGALDDGELGDLTADRLAGL</sequence>
<dbReference type="EMBL" id="JAVDYC010000001">
    <property type="protein sequence ID" value="MDR7325611.1"/>
    <property type="molecule type" value="Genomic_DNA"/>
</dbReference>
<dbReference type="GO" id="GO:0006107">
    <property type="term" value="P:oxaloacetate metabolic process"/>
    <property type="evidence" value="ECO:0007669"/>
    <property type="project" value="TreeGrafter"/>
</dbReference>
<dbReference type="PANTHER" id="PTHR32308:SF10">
    <property type="entry name" value="CITRATE LYASE SUBUNIT BETA"/>
    <property type="match status" value="1"/>
</dbReference>
<keyword evidence="5" id="KW-1185">Reference proteome</keyword>
<dbReference type="GO" id="GO:0016829">
    <property type="term" value="F:lyase activity"/>
    <property type="evidence" value="ECO:0007669"/>
    <property type="project" value="UniProtKB-KW"/>
</dbReference>
<evidence type="ECO:0000256" key="1">
    <source>
        <dbReference type="ARBA" id="ARBA00001946"/>
    </source>
</evidence>
<comment type="cofactor">
    <cofactor evidence="1">
        <name>Mg(2+)</name>
        <dbReference type="ChEBI" id="CHEBI:18420"/>
    </cofactor>
</comment>
<accession>A0AAE3ZVF5</accession>
<name>A0AAE3ZVF5_9ACTN</name>
<reference evidence="4 5" key="1">
    <citation type="submission" date="2023-07" db="EMBL/GenBank/DDBJ databases">
        <title>Sequencing the genomes of 1000 actinobacteria strains.</title>
        <authorList>
            <person name="Klenk H.-P."/>
        </authorList>
    </citation>
    <scope>NUCLEOTIDE SEQUENCE [LARGE SCALE GENOMIC DNA]</scope>
    <source>
        <strain evidence="4 5">DSM 44711</strain>
    </source>
</reference>
<evidence type="ECO:0000256" key="3">
    <source>
        <dbReference type="ARBA" id="ARBA00022842"/>
    </source>
</evidence>
<organism evidence="4 5">
    <name type="scientific">Catenuloplanes niger</name>
    <dbReference type="NCBI Taxonomy" id="587534"/>
    <lineage>
        <taxon>Bacteria</taxon>
        <taxon>Bacillati</taxon>
        <taxon>Actinomycetota</taxon>
        <taxon>Actinomycetes</taxon>
        <taxon>Micromonosporales</taxon>
        <taxon>Micromonosporaceae</taxon>
        <taxon>Catenuloplanes</taxon>
    </lineage>
</organism>
<protein>
    <submittedName>
        <fullName evidence="4">Citrate lyase beta subunit</fullName>
    </submittedName>
</protein>
<proteinExistence type="predicted"/>
<dbReference type="GO" id="GO:0000287">
    <property type="term" value="F:magnesium ion binding"/>
    <property type="evidence" value="ECO:0007669"/>
    <property type="project" value="TreeGrafter"/>
</dbReference>
<keyword evidence="2" id="KW-0479">Metal-binding</keyword>